<reference evidence="1 2" key="1">
    <citation type="journal article" date="2011" name="Mol. Biol. Evol.">
        <title>Phylogenomic evidence for the presence of a flagellum and cbb3 oxidase in the free-living mitochondrial ancestor.</title>
        <authorList>
            <person name="Sassera D."/>
            <person name="Lo N."/>
            <person name="Epis S."/>
            <person name="D'Auria G."/>
            <person name="Montagna M."/>
            <person name="Comandatore F."/>
            <person name="Horner D."/>
            <person name="Pereto J."/>
            <person name="Luciano A.M."/>
            <person name="Franciosi F."/>
            <person name="Ferri E."/>
            <person name="Crotti E."/>
            <person name="Bazzocchi C."/>
            <person name="Daffonchio D."/>
            <person name="Sacchi L."/>
            <person name="Moya A."/>
            <person name="Latorre A."/>
            <person name="Bandi C."/>
        </authorList>
    </citation>
    <scope>NUCLEOTIDE SEQUENCE [LARGE SCALE GENOMIC DNA]</scope>
    <source>
        <strain evidence="1 2">IricVA</strain>
    </source>
</reference>
<evidence type="ECO:0000313" key="1">
    <source>
        <dbReference type="EMBL" id="AEI89030.1"/>
    </source>
</evidence>
<dbReference type="AlphaFoldDB" id="F7XWI1"/>
<protein>
    <submittedName>
        <fullName evidence="1">Uncharacterized protein</fullName>
    </submittedName>
</protein>
<dbReference type="EMBL" id="CP002130">
    <property type="protein sequence ID" value="AEI89030.1"/>
    <property type="molecule type" value="Genomic_DNA"/>
</dbReference>
<dbReference type="RefSeq" id="WP_013951233.1">
    <property type="nucleotide sequence ID" value="NC_015722.1"/>
</dbReference>
<proteinExistence type="predicted"/>
<dbReference type="Proteomes" id="UP000006639">
    <property type="component" value="Chromosome"/>
</dbReference>
<accession>F7XWI1</accession>
<dbReference type="STRING" id="696127.midi_00739"/>
<dbReference type="HOGENOM" id="CLU_2035402_0_0_5"/>
<evidence type="ECO:0000313" key="2">
    <source>
        <dbReference type="Proteomes" id="UP000006639"/>
    </source>
</evidence>
<dbReference type="KEGG" id="mmn:midi_00739"/>
<gene>
    <name evidence="1" type="ordered locus">midi_00739</name>
</gene>
<name>F7XWI1_MIDMI</name>
<keyword evidence="2" id="KW-1185">Reference proteome</keyword>
<organism evidence="1 2">
    <name type="scientific">Midichloria mitochondrii (strain IricVA)</name>
    <dbReference type="NCBI Taxonomy" id="696127"/>
    <lineage>
        <taxon>Bacteria</taxon>
        <taxon>Pseudomonadati</taxon>
        <taxon>Pseudomonadota</taxon>
        <taxon>Alphaproteobacteria</taxon>
        <taxon>Rickettsiales</taxon>
        <taxon>Candidatus Midichloriaceae</taxon>
        <taxon>Candidatus Midichloria</taxon>
    </lineage>
</organism>
<sequence length="121" mass="14520">MHYENEKFVSSIVRITNEIAYKVITSKGYTYEKSEDYLLAFLNINSSQLRIITSYIVNFIPYKIYLEKYNDIRNYLQFQIIQNVINMLLQEDISNTNIPYYLESIKDLVLFKLMNQTYLTN</sequence>